<protein>
    <submittedName>
        <fullName evidence="1">Type II toxin-antitoxin system HicB family antitoxin</fullName>
    </submittedName>
</protein>
<dbReference type="PANTHER" id="PTHR34504">
    <property type="entry name" value="ANTITOXIN HICB"/>
    <property type="match status" value="1"/>
</dbReference>
<evidence type="ECO:0000313" key="2">
    <source>
        <dbReference type="Proteomes" id="UP001268256"/>
    </source>
</evidence>
<dbReference type="AlphaFoldDB" id="A0AAE4FSX8"/>
<dbReference type="EMBL" id="JAVMIP010000007">
    <property type="protein sequence ID" value="MDS3860889.1"/>
    <property type="molecule type" value="Genomic_DNA"/>
</dbReference>
<dbReference type="PANTHER" id="PTHR34504:SF2">
    <property type="entry name" value="UPF0150 PROTEIN SSL0259"/>
    <property type="match status" value="1"/>
</dbReference>
<dbReference type="Proteomes" id="UP001268256">
    <property type="component" value="Unassembled WGS sequence"/>
</dbReference>
<organism evidence="1 2">
    <name type="scientific">Pseudocalidococcus azoricus BACA0444</name>
    <dbReference type="NCBI Taxonomy" id="2918990"/>
    <lineage>
        <taxon>Bacteria</taxon>
        <taxon>Bacillati</taxon>
        <taxon>Cyanobacteriota</taxon>
        <taxon>Cyanophyceae</taxon>
        <taxon>Acaryochloridales</taxon>
        <taxon>Thermosynechococcaceae</taxon>
        <taxon>Pseudocalidococcus</taxon>
        <taxon>Pseudocalidococcus azoricus</taxon>
    </lineage>
</organism>
<evidence type="ECO:0000313" key="1">
    <source>
        <dbReference type="EMBL" id="MDS3860889.1"/>
    </source>
</evidence>
<dbReference type="SUPFAM" id="SSF143100">
    <property type="entry name" value="TTHA1013/TTHA0281-like"/>
    <property type="match status" value="1"/>
</dbReference>
<gene>
    <name evidence="1" type="ORF">RIF25_08685</name>
</gene>
<dbReference type="InterPro" id="IPR051404">
    <property type="entry name" value="TA_system_antitoxin"/>
</dbReference>
<comment type="caution">
    <text evidence="1">The sequence shown here is derived from an EMBL/GenBank/DDBJ whole genome shotgun (WGS) entry which is preliminary data.</text>
</comment>
<dbReference type="InterPro" id="IPR035069">
    <property type="entry name" value="TTHA1013/TTHA0281-like"/>
</dbReference>
<name>A0AAE4FSX8_9CYAN</name>
<reference evidence="2" key="1">
    <citation type="submission" date="2023-07" db="EMBL/GenBank/DDBJ databases">
        <authorList>
            <person name="Luz R."/>
            <person name="Cordeiro R."/>
            <person name="Fonseca A."/>
            <person name="Goncalves V."/>
        </authorList>
    </citation>
    <scope>NUCLEOTIDE SEQUENCE [LARGE SCALE GENOMIC DNA]</scope>
    <source>
        <strain evidence="2">BACA0444</strain>
    </source>
</reference>
<dbReference type="Gene3D" id="3.30.160.250">
    <property type="match status" value="1"/>
</dbReference>
<sequence>MQLQQTVKSFIRPGEQGGYVAECLEVSVVTQGETLDEVVKNLQEALALHLEGEDPGDFGLVSHPAILVTFELQPRYA</sequence>
<accession>A0AAE4FSX8</accession>
<keyword evidence="2" id="KW-1185">Reference proteome</keyword>
<proteinExistence type="predicted"/>
<dbReference type="RefSeq" id="WP_322878148.1">
    <property type="nucleotide sequence ID" value="NZ_JAVMIP010000007.1"/>
</dbReference>